<evidence type="ECO:0000256" key="3">
    <source>
        <dbReference type="ARBA" id="ARBA00022840"/>
    </source>
</evidence>
<dbReference type="FunFam" id="3.40.50.300:FF:001320">
    <property type="entry name" value="Heme ABC transporter ATP-binding protein"/>
    <property type="match status" value="1"/>
</dbReference>
<proteinExistence type="predicted"/>
<organism evidence="4">
    <name type="scientific">Nocardia globerula</name>
    <dbReference type="NCBI Taxonomy" id="1818"/>
    <lineage>
        <taxon>Bacteria</taxon>
        <taxon>Bacillati</taxon>
        <taxon>Actinomycetota</taxon>
        <taxon>Actinomycetes</taxon>
        <taxon>Mycobacteriales</taxon>
        <taxon>Nocardiaceae</taxon>
        <taxon>Nocardia</taxon>
    </lineage>
</organism>
<dbReference type="InterPro" id="IPR003439">
    <property type="entry name" value="ABC_transporter-like_ATP-bd"/>
</dbReference>
<evidence type="ECO:0000256" key="2">
    <source>
        <dbReference type="ARBA" id="ARBA00022741"/>
    </source>
</evidence>
<evidence type="ECO:0000313" key="4">
    <source>
        <dbReference type="EMBL" id="TYQ02337.1"/>
    </source>
</evidence>
<dbReference type="InterPro" id="IPR027417">
    <property type="entry name" value="P-loop_NTPase"/>
</dbReference>
<protein>
    <submittedName>
        <fullName evidence="4">ATPase subunit of ABC transporter with duplicated ATPase domains</fullName>
    </submittedName>
</protein>
<name>A0A652YL95_NOCGL</name>
<dbReference type="AlphaFoldDB" id="A0A652YL95"/>
<keyword evidence="1" id="KW-0677">Repeat</keyword>
<dbReference type="EMBL" id="VNIQ01000006">
    <property type="protein sequence ID" value="TYQ02337.1"/>
    <property type="molecule type" value="Genomic_DNA"/>
</dbReference>
<dbReference type="PANTHER" id="PTHR19211:SF6">
    <property type="entry name" value="BLL7188 PROTEIN"/>
    <property type="match status" value="1"/>
</dbReference>
<dbReference type="SUPFAM" id="SSF52540">
    <property type="entry name" value="P-loop containing nucleoside triphosphate hydrolases"/>
    <property type="match status" value="2"/>
</dbReference>
<reference evidence="4" key="1">
    <citation type="submission" date="2019-07" db="EMBL/GenBank/DDBJ databases">
        <title>Genomic Encyclopedia of Type Strains, Phase IV (KMG-IV): sequencing the most valuable type-strain genomes for metagenomic binning, comparative biology and taxonomic classification.</title>
        <authorList>
            <person name="Goeker M."/>
        </authorList>
    </citation>
    <scope>NUCLEOTIDE SEQUENCE</scope>
    <source>
        <strain evidence="4">DSM 44596</strain>
    </source>
</reference>
<keyword evidence="2" id="KW-0547">Nucleotide-binding</keyword>
<dbReference type="Gene3D" id="3.40.50.300">
    <property type="entry name" value="P-loop containing nucleotide triphosphate hydrolases"/>
    <property type="match status" value="2"/>
</dbReference>
<evidence type="ECO:0000256" key="1">
    <source>
        <dbReference type="ARBA" id="ARBA00022737"/>
    </source>
</evidence>
<dbReference type="PANTHER" id="PTHR19211">
    <property type="entry name" value="ATP-BINDING TRANSPORT PROTEIN-RELATED"/>
    <property type="match status" value="1"/>
</dbReference>
<dbReference type="GO" id="GO:0016887">
    <property type="term" value="F:ATP hydrolysis activity"/>
    <property type="evidence" value="ECO:0007669"/>
    <property type="project" value="InterPro"/>
</dbReference>
<dbReference type="CDD" id="cd03221">
    <property type="entry name" value="ABCF_EF-3"/>
    <property type="match status" value="1"/>
</dbReference>
<dbReference type="PROSITE" id="PS50893">
    <property type="entry name" value="ABC_TRANSPORTER_2"/>
    <property type="match status" value="1"/>
</dbReference>
<keyword evidence="3" id="KW-0067">ATP-binding</keyword>
<gene>
    <name evidence="4" type="ORF">FNL38_106156</name>
</gene>
<sequence>MTHSHSSLSLSDLTFTWPDGEPVFSGLSFVFPSGRIGLVGLNGSGKSTLLRLIAGRLTPDAGSVHASGEIGYLRQDITLDPNVRVDDILDIGDLRIALHRIESGEGTEKDFAVAEGNWDIEERAISTLHRLGLERVVPDIEALGRTVGTLSGGETVLLGLTATLLKNPQVLLLDEPTNNLDRMARARVHAAVQQFPGTVVVVSHDRELLNSMESTVELRRGNLRTFGGNYSLYQEATTAEQENALAAVRDAKTDLAKQNRELIEARTKLDRRKRYGQKIQDEKRLPPILAQTRKRKAEVSAGKLSVNHIGKVDDAKSALADAEKLLRDDREIRLDLPDTQVHPGQQVVTLEDVVLRSGQIVSLHVTGPERIAIVGPNGIGKTTLLDALVEKKPFVPCRALRQRLDVFDENLSIADNVALAAPHATSEEIRGQLARFLFRGTDSDVTASALSGGERLRAALATILLAQPAPKLLILDEPTNNLDLPSLAHLTQALHDFRGALVVVSHDLPFLREINITRWIRMDENGIQEIDPEWQ</sequence>
<accession>A0A652YL95</accession>
<dbReference type="InterPro" id="IPR050611">
    <property type="entry name" value="ABCF"/>
</dbReference>
<dbReference type="InterPro" id="IPR003593">
    <property type="entry name" value="AAA+_ATPase"/>
</dbReference>
<dbReference type="SMART" id="SM00382">
    <property type="entry name" value="AAA"/>
    <property type="match status" value="2"/>
</dbReference>
<dbReference type="GO" id="GO:0005524">
    <property type="term" value="F:ATP binding"/>
    <property type="evidence" value="ECO:0007669"/>
    <property type="project" value="UniProtKB-KW"/>
</dbReference>
<comment type="caution">
    <text evidence="4">The sequence shown here is derived from an EMBL/GenBank/DDBJ whole genome shotgun (WGS) entry which is preliminary data.</text>
</comment>
<dbReference type="Pfam" id="PF00005">
    <property type="entry name" value="ABC_tran"/>
    <property type="match status" value="2"/>
</dbReference>